<proteinExistence type="inferred from homology"/>
<evidence type="ECO:0000259" key="6">
    <source>
        <dbReference type="PROSITE" id="PS50052"/>
    </source>
</evidence>
<dbReference type="InterPro" id="IPR027417">
    <property type="entry name" value="P-loop_NTPase"/>
</dbReference>
<dbReference type="RefSeq" id="XP_018987934.1">
    <property type="nucleotide sequence ID" value="XM_019131510.1"/>
</dbReference>
<dbReference type="PROSITE" id="PS50052">
    <property type="entry name" value="GUANYLATE_KINASE_2"/>
    <property type="match status" value="1"/>
</dbReference>
<dbReference type="InterPro" id="IPR018022">
    <property type="entry name" value="IPT"/>
</dbReference>
<evidence type="ECO:0000313" key="8">
    <source>
        <dbReference type="Proteomes" id="UP000094336"/>
    </source>
</evidence>
<accession>A0A1E3QYC3</accession>
<dbReference type="Proteomes" id="UP000094336">
    <property type="component" value="Unassembled WGS sequence"/>
</dbReference>
<evidence type="ECO:0000256" key="3">
    <source>
        <dbReference type="ARBA" id="ARBA00022741"/>
    </source>
</evidence>
<dbReference type="Gene3D" id="1.10.20.140">
    <property type="match status" value="1"/>
</dbReference>
<dbReference type="Pfam" id="PF01715">
    <property type="entry name" value="IPPT"/>
    <property type="match status" value="1"/>
</dbReference>
<dbReference type="InterPro" id="IPR008144">
    <property type="entry name" value="Guanylate_kin-like_dom"/>
</dbReference>
<dbReference type="HAMAP" id="MF_00185">
    <property type="entry name" value="IPP_trans"/>
    <property type="match status" value="1"/>
</dbReference>
<dbReference type="PIRSF" id="PIRSF039110">
    <property type="entry name" value="IPP_transferase"/>
    <property type="match status" value="1"/>
</dbReference>
<dbReference type="AlphaFoldDB" id="A0A1E3QYC3"/>
<evidence type="ECO:0000256" key="5">
    <source>
        <dbReference type="PIRNR" id="PIRNR039110"/>
    </source>
</evidence>
<dbReference type="EC" id="2.5.1.75" evidence="5"/>
<evidence type="ECO:0000256" key="2">
    <source>
        <dbReference type="ARBA" id="ARBA00022679"/>
    </source>
</evidence>
<keyword evidence="3 5" id="KW-0547">Nucleotide-binding</keyword>
<dbReference type="GO" id="GO:0006400">
    <property type="term" value="P:tRNA modification"/>
    <property type="evidence" value="ECO:0007669"/>
    <property type="project" value="TreeGrafter"/>
</dbReference>
<keyword evidence="2 5" id="KW-0808">Transferase</keyword>
<sequence>MIPRNDIIAVVGTTGVGKSQLSIELAKKYNGEVINADSMQMYRGVPIITNKHPIPEREGVKHHVMNHVDWNEEYFVHRFKDEATAAIADIHARGKIPIVVGGTHYYLQSLLFHNKMVNRETEIQTVEELTQEEKAVVESDPATLWETLKKYDPVVAEKFHPNDSRKLKRALEIYFTTNRKASDIYSEQKVSELDKSSLRYDTLIFWVYSQTQPLEERLDSRVDKMLETGGLAEVRELYDFYTAHNDSPSPLFEDGIWQVIGFKEFFPWLKSGQKNDVEFRKCVDEMKQRTKKYAKQQVKWIRKKLVPEMGKEKLHNYERGGRVYLLDASDLDKWSKNVSKRGVEITDQFLKKEPTLSYAPAGFENMLEVTTEEFTQDKWKHFVCEVCTSGDGKPLVLVGEGQYDIHMKSRKHSSRISQIKRKKELEEFLAKRQKKTEAHGQDEVTK</sequence>
<protein>
    <recommendedName>
        <fullName evidence="5">tRNA dimethylallyltransferase</fullName>
        <ecNumber evidence="5">2.5.1.75</ecNumber>
    </recommendedName>
</protein>
<keyword evidence="5" id="KW-0819">tRNA processing</keyword>
<dbReference type="GO" id="GO:0052381">
    <property type="term" value="F:tRNA dimethylallyltransferase activity"/>
    <property type="evidence" value="ECO:0007669"/>
    <property type="project" value="UniProtKB-UniRule"/>
</dbReference>
<comment type="function">
    <text evidence="5">Catalyzes the transfer of a dimethylallyl group onto the adenine at position 37.</text>
</comment>
<comment type="similarity">
    <text evidence="1 5">Belongs to the IPP transferase family.</text>
</comment>
<dbReference type="SUPFAM" id="SSF52540">
    <property type="entry name" value="P-loop containing nucleoside triphosphate hydrolases"/>
    <property type="match status" value="1"/>
</dbReference>
<dbReference type="OrthoDB" id="775260at2759"/>
<dbReference type="GO" id="GO:0005524">
    <property type="term" value="F:ATP binding"/>
    <property type="evidence" value="ECO:0007669"/>
    <property type="project" value="UniProtKB-UniRule"/>
</dbReference>
<dbReference type="InterPro" id="IPR030666">
    <property type="entry name" value="IPP_transferase_euk"/>
</dbReference>
<organism evidence="7 8">
    <name type="scientific">Babjeviella inositovora NRRL Y-12698</name>
    <dbReference type="NCBI Taxonomy" id="984486"/>
    <lineage>
        <taxon>Eukaryota</taxon>
        <taxon>Fungi</taxon>
        <taxon>Dikarya</taxon>
        <taxon>Ascomycota</taxon>
        <taxon>Saccharomycotina</taxon>
        <taxon>Pichiomycetes</taxon>
        <taxon>Serinales incertae sedis</taxon>
        <taxon>Babjeviella</taxon>
    </lineage>
</organism>
<dbReference type="PANTHER" id="PTHR11088">
    <property type="entry name" value="TRNA DIMETHYLALLYLTRANSFERASE"/>
    <property type="match status" value="1"/>
</dbReference>
<gene>
    <name evidence="7" type="ORF">BABINDRAFT_30899</name>
</gene>
<keyword evidence="8" id="KW-1185">Reference proteome</keyword>
<dbReference type="GeneID" id="30149363"/>
<dbReference type="Gene3D" id="3.30.160.60">
    <property type="entry name" value="Classic Zinc Finger"/>
    <property type="match status" value="1"/>
</dbReference>
<evidence type="ECO:0000256" key="4">
    <source>
        <dbReference type="ARBA" id="ARBA00022840"/>
    </source>
</evidence>
<dbReference type="NCBIfam" id="TIGR00174">
    <property type="entry name" value="miaA"/>
    <property type="match status" value="1"/>
</dbReference>
<dbReference type="PANTHER" id="PTHR11088:SF89">
    <property type="entry name" value="TRNA DIMETHYLALLYLTRANSFERASE"/>
    <property type="match status" value="1"/>
</dbReference>
<keyword evidence="4 5" id="KW-0067">ATP-binding</keyword>
<reference evidence="8" key="1">
    <citation type="submission" date="2016-05" db="EMBL/GenBank/DDBJ databases">
        <title>Comparative genomics of biotechnologically important yeasts.</title>
        <authorList>
            <consortium name="DOE Joint Genome Institute"/>
            <person name="Riley R."/>
            <person name="Haridas S."/>
            <person name="Wolfe K.H."/>
            <person name="Lopes M.R."/>
            <person name="Hittinger C.T."/>
            <person name="Goker M."/>
            <person name="Salamov A."/>
            <person name="Wisecaver J."/>
            <person name="Long T.M."/>
            <person name="Aerts A.L."/>
            <person name="Barry K."/>
            <person name="Choi C."/>
            <person name="Clum A."/>
            <person name="Coughlan A.Y."/>
            <person name="Deshpande S."/>
            <person name="Douglass A.P."/>
            <person name="Hanson S.J."/>
            <person name="Klenk H.-P."/>
            <person name="Labutti K."/>
            <person name="Lapidus A."/>
            <person name="Lindquist E."/>
            <person name="Lipzen A."/>
            <person name="Meier-Kolthoff J.P."/>
            <person name="Ohm R.A."/>
            <person name="Otillar R.P."/>
            <person name="Pangilinan J."/>
            <person name="Peng Y."/>
            <person name="Rokas A."/>
            <person name="Rosa C.A."/>
            <person name="Scheuner C."/>
            <person name="Sibirny A.A."/>
            <person name="Slot J.C."/>
            <person name="Stielow J.B."/>
            <person name="Sun H."/>
            <person name="Kurtzman C.P."/>
            <person name="Blackwell M."/>
            <person name="Grigoriev I.V."/>
            <person name="Jeffries T.W."/>
        </authorList>
    </citation>
    <scope>NUCLEOTIDE SEQUENCE [LARGE SCALE GENOMIC DNA]</scope>
    <source>
        <strain evidence="8">NRRL Y-12698</strain>
    </source>
</reference>
<name>A0A1E3QYC3_9ASCO</name>
<feature type="domain" description="Guanylate kinase-like" evidence="6">
    <location>
        <begin position="5"/>
        <end position="223"/>
    </location>
</feature>
<dbReference type="EMBL" id="KV454426">
    <property type="protein sequence ID" value="ODQ82606.1"/>
    <property type="molecule type" value="Genomic_DNA"/>
</dbReference>
<evidence type="ECO:0000313" key="7">
    <source>
        <dbReference type="EMBL" id="ODQ82606.1"/>
    </source>
</evidence>
<evidence type="ECO:0000256" key="1">
    <source>
        <dbReference type="ARBA" id="ARBA00005842"/>
    </source>
</evidence>
<keyword evidence="5" id="KW-0963">Cytoplasm</keyword>
<comment type="catalytic activity">
    <reaction evidence="5">
        <text>adenosine(37) in tRNA + dimethylallyl diphosphate = N(6)-dimethylallyladenosine(37) in tRNA + diphosphate</text>
        <dbReference type="Rhea" id="RHEA:26482"/>
        <dbReference type="Rhea" id="RHEA-COMP:10162"/>
        <dbReference type="Rhea" id="RHEA-COMP:10375"/>
        <dbReference type="ChEBI" id="CHEBI:33019"/>
        <dbReference type="ChEBI" id="CHEBI:57623"/>
        <dbReference type="ChEBI" id="CHEBI:74411"/>
        <dbReference type="ChEBI" id="CHEBI:74415"/>
        <dbReference type="EC" id="2.5.1.75"/>
    </reaction>
</comment>
<dbReference type="STRING" id="984486.A0A1E3QYC3"/>
<dbReference type="Gene3D" id="3.40.50.300">
    <property type="entry name" value="P-loop containing nucleotide triphosphate hydrolases"/>
    <property type="match status" value="1"/>
</dbReference>
<dbReference type="InterPro" id="IPR039657">
    <property type="entry name" value="Dimethylallyltransferase"/>
</dbReference>
<dbReference type="GO" id="GO:0005739">
    <property type="term" value="C:mitochondrion"/>
    <property type="evidence" value="ECO:0007669"/>
    <property type="project" value="TreeGrafter"/>
</dbReference>